<reference evidence="1 2" key="1">
    <citation type="submission" date="2024-04" db="EMBL/GenBank/DDBJ databases">
        <title>genome sequences of Mucor flavus KT1a and Helicostylum pulchrum KT1b strains isolated from the surface of a dry-aged beef.</title>
        <authorList>
            <person name="Toyotome T."/>
            <person name="Hosono M."/>
            <person name="Torimaru M."/>
            <person name="Fukuda K."/>
            <person name="Mikami N."/>
        </authorList>
    </citation>
    <scope>NUCLEOTIDE SEQUENCE [LARGE SCALE GENOMIC DNA]</scope>
    <source>
        <strain evidence="1 2">KT1a</strain>
    </source>
</reference>
<evidence type="ECO:0000313" key="2">
    <source>
        <dbReference type="Proteomes" id="UP001473302"/>
    </source>
</evidence>
<sequence>MSQKNREDSIHGYFMKVFQSNKSLDGHLVKLNVRYFNDQHRKEELYCRHYNATSAGNILNEIKRRFDKIDRMEAVIIKASNKNIEIVDNEDLLVSIFCFQLNVREEESKHGLDISIKIF</sequence>
<comment type="caution">
    <text evidence="1">The sequence shown here is derived from an EMBL/GenBank/DDBJ whole genome shotgun (WGS) entry which is preliminary data.</text>
</comment>
<gene>
    <name evidence="1" type="ORF">MFLAVUS_009852</name>
</gene>
<accession>A0ABP9ZB20</accession>
<evidence type="ECO:0000313" key="1">
    <source>
        <dbReference type="EMBL" id="GAA5816326.1"/>
    </source>
</evidence>
<keyword evidence="2" id="KW-1185">Reference proteome</keyword>
<dbReference type="Proteomes" id="UP001473302">
    <property type="component" value="Unassembled WGS sequence"/>
</dbReference>
<dbReference type="EMBL" id="BAABUK010000031">
    <property type="protein sequence ID" value="GAA5816326.1"/>
    <property type="molecule type" value="Genomic_DNA"/>
</dbReference>
<organism evidence="1 2">
    <name type="scientific">Mucor flavus</name>
    <dbReference type="NCBI Taxonomy" id="439312"/>
    <lineage>
        <taxon>Eukaryota</taxon>
        <taxon>Fungi</taxon>
        <taxon>Fungi incertae sedis</taxon>
        <taxon>Mucoromycota</taxon>
        <taxon>Mucoromycotina</taxon>
        <taxon>Mucoromycetes</taxon>
        <taxon>Mucorales</taxon>
        <taxon>Mucorineae</taxon>
        <taxon>Mucoraceae</taxon>
        <taxon>Mucor</taxon>
    </lineage>
</organism>
<protein>
    <submittedName>
        <fullName evidence="1">Uncharacterized protein</fullName>
    </submittedName>
</protein>
<name>A0ABP9ZB20_9FUNG</name>
<proteinExistence type="predicted"/>